<name>A0A2U3K3S9_9BACT</name>
<gene>
    <name evidence="2" type="ORF">SBA1_1220006</name>
</gene>
<dbReference type="GO" id="GO:0006598">
    <property type="term" value="P:polyamine catabolic process"/>
    <property type="evidence" value="ECO:0007669"/>
    <property type="project" value="TreeGrafter"/>
</dbReference>
<feature type="region of interest" description="Disordered" evidence="1">
    <location>
        <begin position="178"/>
        <end position="231"/>
    </location>
</feature>
<dbReference type="GO" id="GO:0016740">
    <property type="term" value="F:transferase activity"/>
    <property type="evidence" value="ECO:0007669"/>
    <property type="project" value="UniProtKB-KW"/>
</dbReference>
<proteinExistence type="predicted"/>
<dbReference type="EMBL" id="OMOD01000027">
    <property type="protein sequence ID" value="SPF34303.1"/>
    <property type="molecule type" value="Genomic_DNA"/>
</dbReference>
<dbReference type="PROSITE" id="PS51273">
    <property type="entry name" value="GATASE_TYPE_1"/>
    <property type="match status" value="1"/>
</dbReference>
<keyword evidence="2" id="KW-0808">Transferase</keyword>
<dbReference type="InterPro" id="IPR029062">
    <property type="entry name" value="Class_I_gatase-like"/>
</dbReference>
<dbReference type="PANTHER" id="PTHR43235:SF1">
    <property type="entry name" value="GLUTAMINE AMIDOTRANSFERASE PB2B2.05-RELATED"/>
    <property type="match status" value="1"/>
</dbReference>
<evidence type="ECO:0000313" key="2">
    <source>
        <dbReference type="EMBL" id="SPF34303.1"/>
    </source>
</evidence>
<dbReference type="SUPFAM" id="SSF52317">
    <property type="entry name" value="Class I glutamine amidotransferase-like"/>
    <property type="match status" value="1"/>
</dbReference>
<dbReference type="AlphaFoldDB" id="A0A2U3K3S9"/>
<dbReference type="GO" id="GO:0033969">
    <property type="term" value="F:gamma-glutamyl-gamma-aminobutyrate hydrolase activity"/>
    <property type="evidence" value="ECO:0007669"/>
    <property type="project" value="TreeGrafter"/>
</dbReference>
<accession>A0A2U3K3S9</accession>
<organism evidence="2 3">
    <name type="scientific">Candidatus Sulfotelmatobacter kueseliae</name>
    <dbReference type="NCBI Taxonomy" id="2042962"/>
    <lineage>
        <taxon>Bacteria</taxon>
        <taxon>Pseudomonadati</taxon>
        <taxon>Acidobacteriota</taxon>
        <taxon>Terriglobia</taxon>
        <taxon>Terriglobales</taxon>
        <taxon>Candidatus Korobacteraceae</taxon>
        <taxon>Candidatus Sulfotelmatobacter</taxon>
    </lineage>
</organism>
<dbReference type="Proteomes" id="UP000238701">
    <property type="component" value="Unassembled WGS sequence"/>
</dbReference>
<dbReference type="PANTHER" id="PTHR43235">
    <property type="entry name" value="GLUTAMINE AMIDOTRANSFERASE PB2B2.05-RELATED"/>
    <property type="match status" value="1"/>
</dbReference>
<dbReference type="GO" id="GO:0005829">
    <property type="term" value="C:cytosol"/>
    <property type="evidence" value="ECO:0007669"/>
    <property type="project" value="TreeGrafter"/>
</dbReference>
<evidence type="ECO:0000256" key="1">
    <source>
        <dbReference type="SAM" id="MobiDB-lite"/>
    </source>
</evidence>
<dbReference type="Gene3D" id="3.40.50.880">
    <property type="match status" value="2"/>
</dbReference>
<sequence length="317" mass="33390">MKTVPPRIAIPMPHSTDREYGERAIPQYERAVELAGGEPVRIPLDQPSAEVAKLIARCDAVLLPGSKADIDPAKFHAPRSPHTAAADPRRDAVDALLLDDAYLRRKPVLGICYGLQSLNVHRTGSLIQHIPDFLPEATRSKVNHEAGKKVAVAHAVEIERDSRLAEILCGDPGSATVPVGTGAPARPGRAELGSAEGGGPRSEVRGPSARAQLSDPGSATVPVGTGAPARPSRAQLGSARQLILPVNSSHHQSADAIGDGLRIVARCPDDGIIEALEGTSPDHFVVAVQWHPERSVDEDEASLAIFRALVEAARAAA</sequence>
<dbReference type="InterPro" id="IPR011697">
    <property type="entry name" value="Peptidase_C26"/>
</dbReference>
<dbReference type="OrthoDB" id="9813383at2"/>
<dbReference type="InterPro" id="IPR044668">
    <property type="entry name" value="PuuD-like"/>
</dbReference>
<protein>
    <submittedName>
        <fullName evidence="2">Putative glutamine amidotransferase</fullName>
    </submittedName>
</protein>
<evidence type="ECO:0000313" key="3">
    <source>
        <dbReference type="Proteomes" id="UP000238701"/>
    </source>
</evidence>
<dbReference type="Pfam" id="PF07722">
    <property type="entry name" value="Peptidase_C26"/>
    <property type="match status" value="2"/>
</dbReference>
<reference evidence="3" key="1">
    <citation type="submission" date="2018-02" db="EMBL/GenBank/DDBJ databases">
        <authorList>
            <person name="Hausmann B."/>
        </authorList>
    </citation>
    <scope>NUCLEOTIDE SEQUENCE [LARGE SCALE GENOMIC DNA]</scope>
    <source>
        <strain evidence="3">Peat soil MAG SbA1</strain>
    </source>
</reference>
<keyword evidence="2" id="KW-0315">Glutamine amidotransferase</keyword>